<dbReference type="PANTHER" id="PTHR43275:SF1">
    <property type="entry name" value="D-MALATE DEHYDROGENASE [DECARBOXYLATING]"/>
    <property type="match status" value="1"/>
</dbReference>
<dbReference type="SUPFAM" id="SSF53659">
    <property type="entry name" value="Isocitrate/Isopropylmalate dehydrogenase-like"/>
    <property type="match status" value="1"/>
</dbReference>
<reference evidence="12" key="1">
    <citation type="submission" date="2023-07" db="EMBL/GenBank/DDBJ databases">
        <title>30 novel species of actinomycetes from the DSMZ collection.</title>
        <authorList>
            <person name="Nouioui I."/>
        </authorList>
    </citation>
    <scope>NUCLEOTIDE SEQUENCE [LARGE SCALE GENOMIC DNA]</scope>
    <source>
        <strain evidence="12">DSM 45055</strain>
    </source>
</reference>
<comment type="catalytic activity">
    <reaction evidence="9">
        <text>(R)-malate + NAD(+) = pyruvate + CO2 + NADH</text>
        <dbReference type="Rhea" id="RHEA:18365"/>
        <dbReference type="ChEBI" id="CHEBI:15361"/>
        <dbReference type="ChEBI" id="CHEBI:15588"/>
        <dbReference type="ChEBI" id="CHEBI:16526"/>
        <dbReference type="ChEBI" id="CHEBI:57540"/>
        <dbReference type="ChEBI" id="CHEBI:57945"/>
        <dbReference type="EC" id="1.1.1.83"/>
    </reaction>
</comment>
<gene>
    <name evidence="11" type="ORF">RM446_18175</name>
</gene>
<dbReference type="InterPro" id="IPR050501">
    <property type="entry name" value="ICDH/IPMDH"/>
</dbReference>
<dbReference type="EMBL" id="JAVREK010000021">
    <property type="protein sequence ID" value="MDT0304047.1"/>
    <property type="molecule type" value="Genomic_DNA"/>
</dbReference>
<dbReference type="InterPro" id="IPR019818">
    <property type="entry name" value="IsoCit/isopropylmalate_DH_CS"/>
</dbReference>
<comment type="caution">
    <text evidence="11">The sequence shown here is derived from an EMBL/GenBank/DDBJ whole genome shotgun (WGS) entry which is preliminary data.</text>
</comment>
<keyword evidence="7" id="KW-0520">NAD</keyword>
<sequence>MSARHRFTIAAVPADGVGTEVVDATRTALAELARRGPEPFEITWREFDWGSHYYAEHGRMMPEDGLDRLRDMDAIFFGAVGWPTVPDHVSLWGLRLAICQGFDQWANIRPVRFLPGVRSPLRGTQGAQDRALDWVVIRENSEGEYAGLGGRNLSARGPGHEVAVQSALFTEAGCERIVRYAFDLARTRQRPKVTGVTKSNAQQYGMVLWDEVFDRVAEEYPDVEAERVLVDAMAARFVLQPESLSVVVASNLHADILSDLGSALAGSLGVAASANLNPERRFPSMFEPVHGSAPDIAGQGVANPIGAFGSAALMLDHLGLRAAAAALEAAIAETTGAGALTPDIGGTATTDEVTKALVDRL</sequence>
<feature type="domain" description="Isopropylmalate dehydrogenase-like" evidence="10">
    <location>
        <begin position="8"/>
        <end position="357"/>
    </location>
</feature>
<evidence type="ECO:0000256" key="1">
    <source>
        <dbReference type="ARBA" id="ARBA00001936"/>
    </source>
</evidence>
<accession>A0ABU2KXT1</accession>
<dbReference type="InterPro" id="IPR011829">
    <property type="entry name" value="TTC_DH"/>
</dbReference>
<dbReference type="GO" id="GO:0009027">
    <property type="term" value="F:tartrate dehydrogenase activity"/>
    <property type="evidence" value="ECO:0007669"/>
    <property type="project" value="UniProtKB-EC"/>
</dbReference>
<keyword evidence="5" id="KW-0479">Metal-binding</keyword>
<evidence type="ECO:0000313" key="12">
    <source>
        <dbReference type="Proteomes" id="UP001183226"/>
    </source>
</evidence>
<keyword evidence="8" id="KW-0464">Manganese</keyword>
<proteinExistence type="inferred from homology"/>
<evidence type="ECO:0000256" key="9">
    <source>
        <dbReference type="ARBA" id="ARBA00049301"/>
    </source>
</evidence>
<evidence type="ECO:0000256" key="4">
    <source>
        <dbReference type="ARBA" id="ARBA00013126"/>
    </source>
</evidence>
<dbReference type="RefSeq" id="WP_311546627.1">
    <property type="nucleotide sequence ID" value="NZ_JAVREK010000021.1"/>
</dbReference>
<name>A0ABU2KXT1_9ACTN</name>
<protein>
    <recommendedName>
        <fullName evidence="4">D-malate dehydrogenase (decarboxylating)</fullName>
        <ecNumber evidence="4">1.1.1.83</ecNumber>
    </recommendedName>
</protein>
<evidence type="ECO:0000256" key="6">
    <source>
        <dbReference type="ARBA" id="ARBA00023002"/>
    </source>
</evidence>
<evidence type="ECO:0000256" key="7">
    <source>
        <dbReference type="ARBA" id="ARBA00023027"/>
    </source>
</evidence>
<dbReference type="EC" id="1.1.1.83" evidence="4"/>
<keyword evidence="12" id="KW-1185">Reference proteome</keyword>
<comment type="cofactor">
    <cofactor evidence="1">
        <name>Mn(2+)</name>
        <dbReference type="ChEBI" id="CHEBI:29035"/>
    </cofactor>
</comment>
<evidence type="ECO:0000256" key="2">
    <source>
        <dbReference type="ARBA" id="ARBA00001946"/>
    </source>
</evidence>
<comment type="cofactor">
    <cofactor evidence="2">
        <name>Mg(2+)</name>
        <dbReference type="ChEBI" id="CHEBI:18420"/>
    </cofactor>
</comment>
<dbReference type="PANTHER" id="PTHR43275">
    <property type="entry name" value="D-MALATE DEHYDROGENASE [DECARBOXYLATING]"/>
    <property type="match status" value="1"/>
</dbReference>
<dbReference type="Proteomes" id="UP001183226">
    <property type="component" value="Unassembled WGS sequence"/>
</dbReference>
<keyword evidence="6 11" id="KW-0560">Oxidoreductase</keyword>
<dbReference type="NCBIfam" id="TIGR02089">
    <property type="entry name" value="TTC"/>
    <property type="match status" value="1"/>
</dbReference>
<evidence type="ECO:0000256" key="5">
    <source>
        <dbReference type="ARBA" id="ARBA00022723"/>
    </source>
</evidence>
<evidence type="ECO:0000256" key="8">
    <source>
        <dbReference type="ARBA" id="ARBA00023211"/>
    </source>
</evidence>
<dbReference type="Gene3D" id="3.40.718.10">
    <property type="entry name" value="Isopropylmalate Dehydrogenase"/>
    <property type="match status" value="1"/>
</dbReference>
<evidence type="ECO:0000259" key="10">
    <source>
        <dbReference type="SMART" id="SM01329"/>
    </source>
</evidence>
<evidence type="ECO:0000256" key="3">
    <source>
        <dbReference type="ARBA" id="ARBA00007769"/>
    </source>
</evidence>
<evidence type="ECO:0000313" key="11">
    <source>
        <dbReference type="EMBL" id="MDT0304047.1"/>
    </source>
</evidence>
<comment type="similarity">
    <text evidence="3">Belongs to the isocitrate and isopropylmalate dehydrogenases family.</text>
</comment>
<dbReference type="InterPro" id="IPR024084">
    <property type="entry name" value="IsoPropMal-DH-like_dom"/>
</dbReference>
<organism evidence="11 12">
    <name type="scientific">Streptomonospora wellingtoniae</name>
    <dbReference type="NCBI Taxonomy" id="3075544"/>
    <lineage>
        <taxon>Bacteria</taxon>
        <taxon>Bacillati</taxon>
        <taxon>Actinomycetota</taxon>
        <taxon>Actinomycetes</taxon>
        <taxon>Streptosporangiales</taxon>
        <taxon>Nocardiopsidaceae</taxon>
        <taxon>Streptomonospora</taxon>
    </lineage>
</organism>
<dbReference type="Pfam" id="PF00180">
    <property type="entry name" value="Iso_dh"/>
    <property type="match status" value="1"/>
</dbReference>
<dbReference type="SMART" id="SM01329">
    <property type="entry name" value="Iso_dh"/>
    <property type="match status" value="1"/>
</dbReference>
<dbReference type="PROSITE" id="PS00470">
    <property type="entry name" value="IDH_IMDH"/>
    <property type="match status" value="1"/>
</dbReference>